<dbReference type="RefSeq" id="WP_068024384.1">
    <property type="nucleotide sequence ID" value="NZ_BLKU01000002.1"/>
</dbReference>
<evidence type="ECO:0000313" key="3">
    <source>
        <dbReference type="Proteomes" id="UP000465306"/>
    </source>
</evidence>
<reference evidence="1 3" key="1">
    <citation type="journal article" date="2019" name="Emerg. Microbes Infect.">
        <title>Comprehensive subspecies identification of 175 nontuberculous mycobacteria species based on 7547 genomic profiles.</title>
        <authorList>
            <person name="Matsumoto Y."/>
            <person name="Kinjo T."/>
            <person name="Motooka D."/>
            <person name="Nabeya D."/>
            <person name="Jung N."/>
            <person name="Uechi K."/>
            <person name="Horii T."/>
            <person name="Iida T."/>
            <person name="Fujita J."/>
            <person name="Nakamura S."/>
        </authorList>
    </citation>
    <scope>NUCLEOTIDE SEQUENCE [LARGE SCALE GENOMIC DNA]</scope>
    <source>
        <strain evidence="1 3">JCM 13573</strain>
    </source>
</reference>
<dbReference type="AlphaFoldDB" id="A0AAX1JDK5"/>
<dbReference type="EMBL" id="BLKU01000002">
    <property type="protein sequence ID" value="GFG63727.1"/>
    <property type="molecule type" value="Genomic_DNA"/>
</dbReference>
<gene>
    <name evidence="2" type="ORF">I2456_02665</name>
    <name evidence="1" type="ORF">MKUB_12170</name>
</gene>
<dbReference type="EMBL" id="CP065047">
    <property type="protein sequence ID" value="QPI38472.1"/>
    <property type="molecule type" value="Genomic_DNA"/>
</dbReference>
<protein>
    <submittedName>
        <fullName evidence="2">Uncharacterized protein</fullName>
    </submittedName>
</protein>
<reference evidence="1" key="2">
    <citation type="submission" date="2020-02" db="EMBL/GenBank/DDBJ databases">
        <authorList>
            <person name="Matsumoto Y."/>
            <person name="Kinjo T."/>
            <person name="Motooka D."/>
            <person name="Nabeya D."/>
            <person name="Jung N."/>
            <person name="Uechi K."/>
            <person name="Horii T."/>
            <person name="Iida T."/>
            <person name="Fujita J."/>
            <person name="Nakamura S."/>
        </authorList>
    </citation>
    <scope>NUCLEOTIDE SEQUENCE</scope>
    <source>
        <strain evidence="1">JCM 13573</strain>
    </source>
</reference>
<dbReference type="Proteomes" id="UP000663583">
    <property type="component" value="Chromosome"/>
</dbReference>
<dbReference type="Proteomes" id="UP000465306">
    <property type="component" value="Unassembled WGS sequence"/>
</dbReference>
<evidence type="ECO:0000313" key="2">
    <source>
        <dbReference type="EMBL" id="QPI38472.1"/>
    </source>
</evidence>
<keyword evidence="3" id="KW-1185">Reference proteome</keyword>
<reference evidence="2" key="3">
    <citation type="submission" date="2020-11" db="EMBL/GenBank/DDBJ databases">
        <title>Intraspecies plasmid and genomic variation of Mycobacterium kubicae revealed by the complete genome sequences of two clinical isolates.</title>
        <authorList>
            <person name="Hendrix J.R."/>
            <person name="Epperson L.E."/>
            <person name="Honda J.R."/>
            <person name="Strong M."/>
        </authorList>
    </citation>
    <scope>NUCLEOTIDE SEQUENCE</scope>
    <source>
        <strain evidence="2">JCM 13573</strain>
    </source>
</reference>
<dbReference type="KEGG" id="mku:I2456_02665"/>
<proteinExistence type="predicted"/>
<organism evidence="2 4">
    <name type="scientific">Mycobacterium kubicae</name>
    <dbReference type="NCBI Taxonomy" id="120959"/>
    <lineage>
        <taxon>Bacteria</taxon>
        <taxon>Bacillati</taxon>
        <taxon>Actinomycetota</taxon>
        <taxon>Actinomycetes</taxon>
        <taxon>Mycobacteriales</taxon>
        <taxon>Mycobacteriaceae</taxon>
        <taxon>Mycobacterium</taxon>
        <taxon>Mycobacterium simiae complex</taxon>
    </lineage>
</organism>
<evidence type="ECO:0000313" key="1">
    <source>
        <dbReference type="EMBL" id="GFG63727.1"/>
    </source>
</evidence>
<evidence type="ECO:0000313" key="4">
    <source>
        <dbReference type="Proteomes" id="UP000663583"/>
    </source>
</evidence>
<accession>A0AAX1JDK5</accession>
<sequence>MKIRYDRWVLPLTVPLGLGPKSSTLRISGPDLHVKMGWAFEATIPLTAIASAQHSSRRVFSRGVHGTSGRGWLVNGSAHGLVDLVLDPPVPARAVGMAINLSRLTISVDDPDALVAACARAN</sequence>
<name>A0AAX1JDK5_9MYCO</name>